<evidence type="ECO:0000313" key="3">
    <source>
        <dbReference type="EMBL" id="GBM54112.1"/>
    </source>
</evidence>
<feature type="domain" description="Ig-like" evidence="2">
    <location>
        <begin position="125"/>
        <end position="228"/>
    </location>
</feature>
<dbReference type="SMART" id="SM00409">
    <property type="entry name" value="IG"/>
    <property type="match status" value="2"/>
</dbReference>
<keyword evidence="4" id="KW-1185">Reference proteome</keyword>
<dbReference type="Gene3D" id="2.60.40.10">
    <property type="entry name" value="Immunoglobulins"/>
    <property type="match status" value="3"/>
</dbReference>
<proteinExistence type="predicted"/>
<sequence length="395" mass="44417">MKVYLSGETTVPLKLREVSVPAVVIKGDDVWLNCTYDLEKETLYSIKWHKNNVEFYRYIPADHPPGQKYELDGIHIDLTRSSEGNIYMPTTDVNSEGIYRCEVSSEAPIFRTVRGEREMRIYVNPSTKPQILGTKPHYGIGETVDLTCQSAPSRPAAFLKWLINGLEVEPRSNKLRRPPPVEYPAGLFTSTLELNFPATHEHFIDGKMTVQCEAIISQAHTLRSEEITITNSTRASAATSSDMDTMKDGPKISGGKNEYQVGEIVDVNCTASKSQPPAELHWYINDKEVRPDYLVPRPPIVYTNGEESTVLGLRFEVKSRHFQKSEMRLRCTATLSEVKKMTSEPLEVEIAQQQRSDLHVDQVNAESVHGRSTASGLSILITRSLLISLALLPWL</sequence>
<evidence type="ECO:0000256" key="1">
    <source>
        <dbReference type="SAM" id="MobiDB-lite"/>
    </source>
</evidence>
<dbReference type="InterPro" id="IPR013783">
    <property type="entry name" value="Ig-like_fold"/>
</dbReference>
<name>A0A4Y2GJU4_ARAVE</name>
<dbReference type="Pfam" id="PF00047">
    <property type="entry name" value="ig"/>
    <property type="match status" value="1"/>
</dbReference>
<dbReference type="FunFam" id="2.60.40.10:FF:000437">
    <property type="entry name" value="Beat-IIIc, isoform A"/>
    <property type="match status" value="1"/>
</dbReference>
<dbReference type="PANTHER" id="PTHR21261">
    <property type="entry name" value="BEAT PROTEIN"/>
    <property type="match status" value="1"/>
</dbReference>
<dbReference type="EMBL" id="BGPR01001444">
    <property type="protein sequence ID" value="GBM54112.1"/>
    <property type="molecule type" value="Genomic_DNA"/>
</dbReference>
<feature type="domain" description="Ig-like" evidence="2">
    <location>
        <begin position="12"/>
        <end position="114"/>
    </location>
</feature>
<dbReference type="InterPro" id="IPR003599">
    <property type="entry name" value="Ig_sub"/>
</dbReference>
<dbReference type="SUPFAM" id="SSF48726">
    <property type="entry name" value="Immunoglobulin"/>
    <property type="match status" value="3"/>
</dbReference>
<evidence type="ECO:0000313" key="4">
    <source>
        <dbReference type="Proteomes" id="UP000499080"/>
    </source>
</evidence>
<protein>
    <recommendedName>
        <fullName evidence="2">Ig-like domain-containing protein</fullName>
    </recommendedName>
</protein>
<dbReference type="PANTHER" id="PTHR21261:SF15">
    <property type="entry name" value="BEATEN PATH IIIA, ISOFORM D-RELATED"/>
    <property type="match status" value="1"/>
</dbReference>
<evidence type="ECO:0000259" key="2">
    <source>
        <dbReference type="PROSITE" id="PS50835"/>
    </source>
</evidence>
<dbReference type="InterPro" id="IPR013151">
    <property type="entry name" value="Immunoglobulin_dom"/>
</dbReference>
<dbReference type="InterPro" id="IPR036179">
    <property type="entry name" value="Ig-like_dom_sf"/>
</dbReference>
<dbReference type="AlphaFoldDB" id="A0A4Y2GJU4"/>
<feature type="domain" description="Ig-like" evidence="2">
    <location>
        <begin position="250"/>
        <end position="342"/>
    </location>
</feature>
<accession>A0A4Y2GJU4</accession>
<dbReference type="PROSITE" id="PS50835">
    <property type="entry name" value="IG_LIKE"/>
    <property type="match status" value="3"/>
</dbReference>
<feature type="region of interest" description="Disordered" evidence="1">
    <location>
        <begin position="233"/>
        <end position="255"/>
    </location>
</feature>
<comment type="caution">
    <text evidence="3">The sequence shown here is derived from an EMBL/GenBank/DDBJ whole genome shotgun (WGS) entry which is preliminary data.</text>
</comment>
<dbReference type="Proteomes" id="UP000499080">
    <property type="component" value="Unassembled WGS sequence"/>
</dbReference>
<gene>
    <name evidence="3" type="ORF">AVEN_119844_1</name>
</gene>
<reference evidence="3 4" key="1">
    <citation type="journal article" date="2019" name="Sci. Rep.">
        <title>Orb-weaving spider Araneus ventricosus genome elucidates the spidroin gene catalogue.</title>
        <authorList>
            <person name="Kono N."/>
            <person name="Nakamura H."/>
            <person name="Ohtoshi R."/>
            <person name="Moran D.A.P."/>
            <person name="Shinohara A."/>
            <person name="Yoshida Y."/>
            <person name="Fujiwara M."/>
            <person name="Mori M."/>
            <person name="Tomita M."/>
            <person name="Arakawa K."/>
        </authorList>
    </citation>
    <scope>NUCLEOTIDE SEQUENCE [LARGE SCALE GENOMIC DNA]</scope>
</reference>
<dbReference type="InterPro" id="IPR007110">
    <property type="entry name" value="Ig-like_dom"/>
</dbReference>
<organism evidence="3 4">
    <name type="scientific">Araneus ventricosus</name>
    <name type="common">Orbweaver spider</name>
    <name type="synonym">Epeira ventricosa</name>
    <dbReference type="NCBI Taxonomy" id="182803"/>
    <lineage>
        <taxon>Eukaryota</taxon>
        <taxon>Metazoa</taxon>
        <taxon>Ecdysozoa</taxon>
        <taxon>Arthropoda</taxon>
        <taxon>Chelicerata</taxon>
        <taxon>Arachnida</taxon>
        <taxon>Araneae</taxon>
        <taxon>Araneomorphae</taxon>
        <taxon>Entelegynae</taxon>
        <taxon>Araneoidea</taxon>
        <taxon>Araneidae</taxon>
        <taxon>Araneus</taxon>
    </lineage>
</organism>
<dbReference type="OrthoDB" id="6415662at2759"/>